<feature type="transmembrane region" description="Helical" evidence="1">
    <location>
        <begin position="98"/>
        <end position="117"/>
    </location>
</feature>
<evidence type="ECO:0000256" key="1">
    <source>
        <dbReference type="SAM" id="Phobius"/>
    </source>
</evidence>
<dbReference type="Pfam" id="PF06772">
    <property type="entry name" value="LtrA"/>
    <property type="match status" value="1"/>
</dbReference>
<feature type="transmembrane region" description="Helical" evidence="1">
    <location>
        <begin position="260"/>
        <end position="287"/>
    </location>
</feature>
<dbReference type="EMBL" id="JADBEM010000001">
    <property type="protein sequence ID" value="MBE1605213.1"/>
    <property type="molecule type" value="Genomic_DNA"/>
</dbReference>
<protein>
    <submittedName>
        <fullName evidence="2">Low temperature requirement protein LtrA</fullName>
    </submittedName>
</protein>
<feature type="transmembrane region" description="Helical" evidence="1">
    <location>
        <begin position="12"/>
        <end position="31"/>
    </location>
</feature>
<sequence length="381" mass="40230">MPREDDRHAGWLELFYDLLFVALVAQLAHPLAEHPSWTAGLAMLLLFLPAWWVWTGSTLYLNVAGEGGAGRRLSVLTQMAALLVMAGAATKAAHGDPALYAAGYAAGRIMLLVVGALKRPGPRAGAAMWPRAASAVLWIVSIPVPPPLTYVLWLAGLVVEIVPWFRARSGARLERQGLLEGQLAVGHLVERFGLFIIIVLGEGIAQIVVAISSADASTIAVVTGLAGFLVLAALWWLYFDFGSAVAEAAVSARRDAAFRLTIYLFVVGHFLPVAALMALAAGLGSLVTAAAEGQPSGDALRLCCLALAVFFLNNALLGTRTIGYRPTRILGWLLPNLAVLTVAAVFSGHLVPAAALALIALSIAIEPISARWRTPSAQQEA</sequence>
<dbReference type="PANTHER" id="PTHR36840:SF1">
    <property type="entry name" value="BLL5714 PROTEIN"/>
    <property type="match status" value="1"/>
</dbReference>
<keyword evidence="3" id="KW-1185">Reference proteome</keyword>
<organism evidence="2 3">
    <name type="scientific">Actinopolymorpha pittospori</name>
    <dbReference type="NCBI Taxonomy" id="648752"/>
    <lineage>
        <taxon>Bacteria</taxon>
        <taxon>Bacillati</taxon>
        <taxon>Actinomycetota</taxon>
        <taxon>Actinomycetes</taxon>
        <taxon>Propionibacteriales</taxon>
        <taxon>Actinopolymorphaceae</taxon>
        <taxon>Actinopolymorpha</taxon>
    </lineage>
</organism>
<accession>A0A927MTZ2</accession>
<feature type="transmembrane region" description="Helical" evidence="1">
    <location>
        <begin position="188"/>
        <end position="211"/>
    </location>
</feature>
<evidence type="ECO:0000313" key="3">
    <source>
        <dbReference type="Proteomes" id="UP000638648"/>
    </source>
</evidence>
<name>A0A927MTZ2_9ACTN</name>
<keyword evidence="1" id="KW-1133">Transmembrane helix</keyword>
<evidence type="ECO:0000313" key="2">
    <source>
        <dbReference type="EMBL" id="MBE1605213.1"/>
    </source>
</evidence>
<feature type="transmembrane region" description="Helical" evidence="1">
    <location>
        <begin position="299"/>
        <end position="317"/>
    </location>
</feature>
<gene>
    <name evidence="2" type="ORF">HEB94_002061</name>
</gene>
<feature type="transmembrane region" description="Helical" evidence="1">
    <location>
        <begin position="217"/>
        <end position="239"/>
    </location>
</feature>
<dbReference type="PANTHER" id="PTHR36840">
    <property type="entry name" value="BLL5714 PROTEIN"/>
    <property type="match status" value="1"/>
</dbReference>
<keyword evidence="1" id="KW-0812">Transmembrane</keyword>
<reference evidence="2" key="1">
    <citation type="submission" date="2020-10" db="EMBL/GenBank/DDBJ databases">
        <title>Sequencing the genomes of 1000 actinobacteria strains.</title>
        <authorList>
            <person name="Klenk H.-P."/>
        </authorList>
    </citation>
    <scope>NUCLEOTIDE SEQUENCE</scope>
    <source>
        <strain evidence="2">DSM 45354</strain>
    </source>
</reference>
<dbReference type="Proteomes" id="UP000638648">
    <property type="component" value="Unassembled WGS sequence"/>
</dbReference>
<keyword evidence="1" id="KW-0472">Membrane</keyword>
<proteinExistence type="predicted"/>
<dbReference type="RefSeq" id="WP_192749589.1">
    <property type="nucleotide sequence ID" value="NZ_BAABJL010000133.1"/>
</dbReference>
<dbReference type="InterPro" id="IPR010640">
    <property type="entry name" value="Low_temperature_requirement_A"/>
</dbReference>
<feature type="transmembrane region" description="Helical" evidence="1">
    <location>
        <begin position="329"/>
        <end position="347"/>
    </location>
</feature>
<feature type="transmembrane region" description="Helical" evidence="1">
    <location>
        <begin position="37"/>
        <end position="61"/>
    </location>
</feature>
<comment type="caution">
    <text evidence="2">The sequence shown here is derived from an EMBL/GenBank/DDBJ whole genome shotgun (WGS) entry which is preliminary data.</text>
</comment>
<dbReference type="AlphaFoldDB" id="A0A927MTZ2"/>